<dbReference type="Gene3D" id="2.60.40.10">
    <property type="entry name" value="Immunoglobulins"/>
    <property type="match status" value="2"/>
</dbReference>
<dbReference type="InterPro" id="IPR036179">
    <property type="entry name" value="Ig-like_dom_sf"/>
</dbReference>
<dbReference type="PROSITE" id="PS50835">
    <property type="entry name" value="IG_LIKE"/>
    <property type="match status" value="2"/>
</dbReference>
<dbReference type="AlphaFoldDB" id="A0A0P4VXF3"/>
<accession>A0A0P4VXF3</accession>
<evidence type="ECO:0000313" key="3">
    <source>
        <dbReference type="EMBL" id="JAI60610.1"/>
    </source>
</evidence>
<name>A0A0P4VXF3_SCYOL</name>
<reference evidence="3" key="1">
    <citation type="submission" date="2015-09" db="EMBL/GenBank/DDBJ databases">
        <title>Scylla olivacea transcriptome.</title>
        <authorList>
            <person name="Ikhwanuddin M."/>
        </authorList>
    </citation>
    <scope>NUCLEOTIDE SEQUENCE</scope>
</reference>
<sequence length="237" mass="26364">MFVKVFSAWVVLAAAVTASVPFQHEEGKVQRDDKTGLAGESVSLYCEVDREMCGNVHSMKWSKGFKRLFIYSEDPYVENAEGSFLGRTIFHYSNETKNSTLEVFPMRIEDEGEYSCEITFFNAHEGCAMVQYVNLTIQAIPSYPQLSFEDGSRVQNATTVGPFDEAEVLILNCESSGGKPVAQVTWYNGTHPIAGAWGRIKEKRTGVVSYAGVLCSLWISNVLFVVCEVRMCVCVCV</sequence>
<dbReference type="PANTHER" id="PTHR23278:SF32">
    <property type="entry name" value="NEUROMUSCULIN, ISOFORM E"/>
    <property type="match status" value="1"/>
</dbReference>
<dbReference type="InterPro" id="IPR013783">
    <property type="entry name" value="Ig-like_fold"/>
</dbReference>
<dbReference type="SMART" id="SM00409">
    <property type="entry name" value="IG"/>
    <property type="match status" value="1"/>
</dbReference>
<dbReference type="SUPFAM" id="SSF48726">
    <property type="entry name" value="Immunoglobulin"/>
    <property type="match status" value="1"/>
</dbReference>
<keyword evidence="1" id="KW-0732">Signal</keyword>
<feature type="domain" description="Ig-like" evidence="2">
    <location>
        <begin position="21"/>
        <end position="136"/>
    </location>
</feature>
<feature type="chain" id="PRO_5006070105" description="Ig-like domain-containing protein" evidence="1">
    <location>
        <begin position="19"/>
        <end position="237"/>
    </location>
</feature>
<proteinExistence type="predicted"/>
<dbReference type="InterPro" id="IPR007110">
    <property type="entry name" value="Ig-like_dom"/>
</dbReference>
<feature type="domain" description="Ig-like" evidence="2">
    <location>
        <begin position="141"/>
        <end position="187"/>
    </location>
</feature>
<evidence type="ECO:0000259" key="2">
    <source>
        <dbReference type="PROSITE" id="PS50835"/>
    </source>
</evidence>
<dbReference type="InterPro" id="IPR003599">
    <property type="entry name" value="Ig_sub"/>
</dbReference>
<feature type="signal peptide" evidence="1">
    <location>
        <begin position="1"/>
        <end position="18"/>
    </location>
</feature>
<protein>
    <recommendedName>
        <fullName evidence="2">Ig-like domain-containing protein</fullName>
    </recommendedName>
</protein>
<dbReference type="PANTHER" id="PTHR23278">
    <property type="entry name" value="SIDESTEP PROTEIN"/>
    <property type="match status" value="1"/>
</dbReference>
<organism evidence="3">
    <name type="scientific">Scylla olivacea</name>
    <name type="common">Orange mud crab</name>
    <name type="synonym">Cancer olivacea</name>
    <dbReference type="NCBI Taxonomy" id="85551"/>
    <lineage>
        <taxon>Eukaryota</taxon>
        <taxon>Metazoa</taxon>
        <taxon>Ecdysozoa</taxon>
        <taxon>Arthropoda</taxon>
        <taxon>Crustacea</taxon>
        <taxon>Multicrustacea</taxon>
        <taxon>Malacostraca</taxon>
        <taxon>Eumalacostraca</taxon>
        <taxon>Eucarida</taxon>
        <taxon>Decapoda</taxon>
        <taxon>Pleocyemata</taxon>
        <taxon>Brachyura</taxon>
        <taxon>Eubrachyura</taxon>
        <taxon>Portunoidea</taxon>
        <taxon>Portunidae</taxon>
        <taxon>Portuninae</taxon>
        <taxon>Scylla</taxon>
    </lineage>
</organism>
<dbReference type="EMBL" id="GDRN01089694">
    <property type="protein sequence ID" value="JAI60610.1"/>
    <property type="molecule type" value="Transcribed_RNA"/>
</dbReference>
<evidence type="ECO:0000256" key="1">
    <source>
        <dbReference type="SAM" id="SignalP"/>
    </source>
</evidence>